<dbReference type="Gene3D" id="1.10.1060.10">
    <property type="entry name" value="Alpha-helical ferredoxin"/>
    <property type="match status" value="1"/>
</dbReference>
<dbReference type="PANTHER" id="PTHR40447:SF1">
    <property type="entry name" value="ANAEROBIC SULFITE REDUCTASE SUBUNIT A"/>
    <property type="match status" value="1"/>
</dbReference>
<evidence type="ECO:0000256" key="2">
    <source>
        <dbReference type="ARBA" id="ARBA00023004"/>
    </source>
</evidence>
<name>A0A5S5MC53_9BACT</name>
<keyword evidence="3" id="KW-0411">Iron-sulfur</keyword>
<evidence type="ECO:0000256" key="3">
    <source>
        <dbReference type="ARBA" id="ARBA00023014"/>
    </source>
</evidence>
<dbReference type="PROSITE" id="PS00198">
    <property type="entry name" value="4FE4S_FER_1"/>
    <property type="match status" value="2"/>
</dbReference>
<feature type="domain" description="4Fe-4S ferredoxin-type" evidence="4">
    <location>
        <begin position="119"/>
        <end position="148"/>
    </location>
</feature>
<keyword evidence="1" id="KW-0479">Metal-binding</keyword>
<dbReference type="EMBL" id="VDMB01000044">
    <property type="protein sequence ID" value="TYT73205.1"/>
    <property type="molecule type" value="Genomic_DNA"/>
</dbReference>
<keyword evidence="2" id="KW-0408">Iron</keyword>
<proteinExistence type="predicted"/>
<dbReference type="PANTHER" id="PTHR40447">
    <property type="entry name" value="ANAEROBIC SULFITE REDUCTASE SUBUNIT A"/>
    <property type="match status" value="1"/>
</dbReference>
<dbReference type="AlphaFoldDB" id="A0A5S5MC53"/>
<accession>A0A5S5MC53</accession>
<dbReference type="GO" id="GO:0046872">
    <property type="term" value="F:metal ion binding"/>
    <property type="evidence" value="ECO:0007669"/>
    <property type="project" value="UniProtKB-KW"/>
</dbReference>
<dbReference type="InterPro" id="IPR017900">
    <property type="entry name" value="4Fe4S_Fe_S_CS"/>
</dbReference>
<organism evidence="5 6">
    <name type="scientific">Desulfobotulus mexicanus</name>
    <dbReference type="NCBI Taxonomy" id="2586642"/>
    <lineage>
        <taxon>Bacteria</taxon>
        <taxon>Pseudomonadati</taxon>
        <taxon>Thermodesulfobacteriota</taxon>
        <taxon>Desulfobacteria</taxon>
        <taxon>Desulfobacterales</taxon>
        <taxon>Desulfobacteraceae</taxon>
        <taxon>Desulfobotulus</taxon>
    </lineage>
</organism>
<dbReference type="InterPro" id="IPR009051">
    <property type="entry name" value="Helical_ferredxn"/>
</dbReference>
<dbReference type="GO" id="GO:0051536">
    <property type="term" value="F:iron-sulfur cluster binding"/>
    <property type="evidence" value="ECO:0007669"/>
    <property type="project" value="UniProtKB-KW"/>
</dbReference>
<dbReference type="SUPFAM" id="SSF46548">
    <property type="entry name" value="alpha-helical ferredoxin"/>
    <property type="match status" value="1"/>
</dbReference>
<dbReference type="PROSITE" id="PS51379">
    <property type="entry name" value="4FE4S_FER_2"/>
    <property type="match status" value="2"/>
</dbReference>
<dbReference type="Pfam" id="PF17179">
    <property type="entry name" value="Fer4_22"/>
    <property type="match status" value="1"/>
</dbReference>
<evidence type="ECO:0000259" key="4">
    <source>
        <dbReference type="PROSITE" id="PS51379"/>
    </source>
</evidence>
<dbReference type="RefSeq" id="WP_179953473.1">
    <property type="nucleotide sequence ID" value="NZ_VDMB01000044.1"/>
</dbReference>
<feature type="non-terminal residue" evidence="5">
    <location>
        <position position="1"/>
    </location>
</feature>
<comment type="caution">
    <text evidence="5">The sequence shown here is derived from an EMBL/GenBank/DDBJ whole genome shotgun (WGS) entry which is preliminary data.</text>
</comment>
<protein>
    <submittedName>
        <fullName evidence="5">4Fe-4S ferredoxin</fullName>
    </submittedName>
</protein>
<dbReference type="InterPro" id="IPR017896">
    <property type="entry name" value="4Fe4S_Fe-S-bd"/>
</dbReference>
<sequence length="154" mass="17403">AGADVAKTVEDLKAKAEAAITSKVSYNKIGGKTIMDLYEAPFWKDILFGCINCGTCTYACPTCWCFDIQDEVKGTEGVRVRNWDSCMTALFTHHASGHNPREHEWERTRQRFMHKLKYFLDKYDAGLMCVGCGRCVEQCPANIDIRTVCNTMND</sequence>
<feature type="domain" description="4Fe-4S ferredoxin-type" evidence="4">
    <location>
        <begin position="39"/>
        <end position="71"/>
    </location>
</feature>
<dbReference type="Proteomes" id="UP000321899">
    <property type="component" value="Unassembled WGS sequence"/>
</dbReference>
<evidence type="ECO:0000313" key="5">
    <source>
        <dbReference type="EMBL" id="TYT73205.1"/>
    </source>
</evidence>
<evidence type="ECO:0000256" key="1">
    <source>
        <dbReference type="ARBA" id="ARBA00022723"/>
    </source>
</evidence>
<evidence type="ECO:0000313" key="6">
    <source>
        <dbReference type="Proteomes" id="UP000321899"/>
    </source>
</evidence>
<reference evidence="5 6" key="1">
    <citation type="submission" date="2019-06" db="EMBL/GenBank/DDBJ databases">
        <title>Desulfobotulus mexicanus sp. nov., a novel sulfate-reducing bacterium isolated from the sediment of an alkaline crater lake in Mexico.</title>
        <authorList>
            <person name="Hirschler-Rea A."/>
        </authorList>
    </citation>
    <scope>NUCLEOTIDE SEQUENCE [LARGE SCALE GENOMIC DNA]</scope>
    <source>
        <strain evidence="5 6">PAR22N</strain>
    </source>
</reference>
<keyword evidence="6" id="KW-1185">Reference proteome</keyword>
<gene>
    <name evidence="5" type="ORF">FIM25_16390</name>
</gene>